<dbReference type="EMBL" id="KA646448">
    <property type="protein sequence ID" value="AFP61077.1"/>
    <property type="molecule type" value="mRNA"/>
</dbReference>
<sequence>MSTLSLRIQLEGGRVTKTIQFHPNTTVFDACKIIRDKFAEAVQGQPSEYGLFISDEQNQQGVWLENGRTLGYYILHNQDTLEYRRKLRTLRVRMLDGAVKTILVDDSQPVSQLMVVICTKIGITNHEEYGLVREDNEAQNENFPDNKFGTLTLRRKFTEKDRDAKMESLRKKLKTDDINWVDVGKTLREQGIDESETVLLRRRFFFSDQNIDSRDPVQLNLLYVQARDTILDGTHPVTQEKACEFAGIQVHIQFGPHNEAKHKPGFLDLKDFLPQSYVRVKNIEKKIFAEHKKHVDLSEIDAKVLYTKTARELPTYGVTFFLVKEKMNGKNKLVPRLLGVTKDSVLRLDERTKEILVSWPLTTVRRWGASPNTFTLDFGDYANQYYSVQTTEAEQIVQLIAGYIDIILKKKQTKDHFGIEGDEGSTMVEESVAPFKATFLQHETNKIGKINTESLAHPGMMRADDGEKSYTQGELQTVQYGAFVGQVNHAHQPPTSKEVRISSVNLTEPQRALLGYISAGQEILSRADEELRTKAPIQELGNDMRSIEWRENTLDTSKQAVTSHVATMSAATAQIITATQPDEVDTEAISASVSQIAQTIPQVTKEVRLIAALMEDDSSGDRLLEAARNLCSVFSELLKAAEPESKEPPQNLINAASRVGDATTYVLSTIAEEDVPENKDLQDMLLSLAKAVANTTAALVLRAKSIAASCDDVESRNRVIGAASQCALATSQLVACAKVVAPTLHNAACREQLEGAARNVARAVNSLCEVCNEATNDPQLKNDLLAAARDVSKSLSDMLEHVKLSSREYANRSSQEMSPVENVIISTDILVSSHDPQEMVRHAKTLGQATAQLIQSIKGEADQQQDADVQRRLLSAAKQLADATAKLVEAARLCSSHPHDTENQNALRKAAEELREITTSTANTPAIKRNLIRRLEYCSKQAASAATQCISAAQNAVQHSDDHQTKESLLQDCKRAADTIPRLVTAVKTTRSSPDDYNAQFNLIEAAEQFIEPAIQVSRSARALQPTVTDIPAATQLSKSALYLGQTVSELNSAAQRAREACGGQELQSALEAVRNLHNVLDDTRNAAQSGSLRPLPGENVENTAQQLRVSTKNVGIALSRLISSVLQGQRMYAGIAGRDTALALGDFTKSVHGVAATTNNAAVIDCADEVVLSSARLIEEAQKTLQNMGDPTALTQAGRDVTEALSKTVECIPGQREVDQALRNVSELSEILSMSEFPPSTRSYNTLQNELKQVSESLSNAGGQIVQAYDSPAKLAETSNNFAANYRDLLSVSMEMAGQNPEEVVRSEMIDCLRNVSTQSCSLLSTAKSIAGDPGQPNAKNLLHAAARSVTESINKLVDASIQSAPGQKECDNATRNIEALRVMLDYPHEPVNDQGYFDCVEAATAKSRNLGYAFSEMINNAKQSNHAEFAKSVNNVSESIRGLIESSAQAAYLIGVSHPSSTAGRPGIIDQAQLTWAYQGIRQRCDDVSSPQSSKPEKIAALTVIAKHTSYLCSICRQASMNTNNPTAKNEFIVLAKQVATATSNLVQEIKAIEDNPSQPSSGARLVEPLLESVKAVRQYASSPDFISIPAKISAEGRKAQDPVLNAGRGVIDGVIEMVQAAKSLALSPDDPPVWQKLSNASTPVSESVKRLVDNIREKAPGQAQCDQVLQTLGTCMRELDSCAMAVNAQGLSQRRDNNLHGFSGQTLNSAAELLDKLEPIRLAGKNNAEQLGHAVGEISRYVVPMVNGSIGACTHIVHTNQQMSLINQTKSVVESAQQLVQAAKESAGNPRATHAHPKLDEAIENTREATQELTQTVEKINAETGVVTGLIEQVNRAITRLTDKRQSLLNASYSDSFVDYQTRMVQTAKEIARLANETNAKSAIEPQAMPQLAMEMAKQYTQLTQDSVGASATTTSPDVAMRIRNTVIDLGRSVGSMIKTSATGARPDDTAHQAEISRNAREVCEKVAQILAALQAGSRGTQACINAAHTISGIIGDLDTTIMFATAGTLHSDRDSSFADHREHILQTAKALVEDTKVLVTGAAGTQDQLANAAQNAVTTIVQLAEAVKLGACSLGSSQPDSQVMVINAVKDVASALGDLINATKLASGKPVTDPSMQDLKESARVMVLNVSSLLKTVKAVEDEHTRGTRAMESAVEAIAQEIRSMHSPPPTSNASVSPEDLIRVTKNVTLATSKAVASGASNLQEDIMNAANTGRRSISEMLLVCRTVAWNCAETEDLRQRTLEAGAAVGEAYRELLTGILHNCSADDRMHLSRRVAKCVTDLVAMAGLLKGSDWVDPEDPTVIAENELLGAAASIDAAAKKLASLRPRRNDDVKIELDQNMKFDEMILEAAKGIMAASSALVRAANAAQRELIDQGKVSYRPLHNSDDGQWSEGLISAARLVAAATHSLVEAAQNLVRGSGTEEMLISTAKQVAASTAQLLIACKVKSNPNSEAGRRLQAAGNAVIKSTDNLVRAAQQGLKEEEERTLTINTSMVDGMAQEIDARSHVLRMEKELEEARQKLVLIRHARNRAKNAQGFTTDESDSEYAQSTYGTLNRSQNNTLTRSPAGAYGGGGGSGSHMEPPASPSYMTYQQQQQQQQQQDQLDQQQKQLQDQQQQEKTSNVIAENEADVDADDDEDDEDSSPERCDKSSKPPHHPISSSMNVPSALSSSSSSNAANLNSMGQQQQRNKQRSFSESRDSVISLSAGSCSYKGILKHYSRYGPRPSLTDSCSSIDECSSSAYSTSVDGMANAFNALRFSQSFSDIPEENVVGLSESCKKTVRFSEVIRKQVFRLDSSILGQRKKNQKRRDRKQRALQRRLSEGDSADYEDNKPMVPLPTSNSSAQYLKTKNNSNNNGVSSTATNKNGNNKAKDKKSNQKNNRPRLESESSSDVDNHKNAMMFEMDM</sequence>
<dbReference type="PROSITE" id="PS50057">
    <property type="entry name" value="FERM_3"/>
    <property type="match status" value="1"/>
</dbReference>
<evidence type="ECO:0000256" key="2">
    <source>
        <dbReference type="ARBA" id="ARBA00022490"/>
    </source>
</evidence>
<dbReference type="FunFam" id="1.20.1410.10:FF:000001">
    <property type="entry name" value="Talin 2"/>
    <property type="match status" value="1"/>
</dbReference>
<evidence type="ECO:0000259" key="6">
    <source>
        <dbReference type="PROSITE" id="PS50057"/>
    </source>
</evidence>
<feature type="compositionally biased region" description="Polar residues" evidence="5">
    <location>
        <begin position="2844"/>
        <end position="2869"/>
    </location>
</feature>
<dbReference type="InterPro" id="IPR014352">
    <property type="entry name" value="FERM/acyl-CoA-bd_prot_sf"/>
</dbReference>
<dbReference type="SUPFAM" id="SSF109885">
    <property type="entry name" value="I/LWEQ domain"/>
    <property type="match status" value="4"/>
</dbReference>
<feature type="domain" description="FERM" evidence="6">
    <location>
        <begin position="88"/>
        <end position="411"/>
    </location>
</feature>
<dbReference type="InterPro" id="IPR000299">
    <property type="entry name" value="FERM_domain"/>
</dbReference>
<dbReference type="InterPro" id="IPR019747">
    <property type="entry name" value="FERM_CS"/>
</dbReference>
<dbReference type="CDD" id="cd17089">
    <property type="entry name" value="FERM_F0_TLN"/>
    <property type="match status" value="1"/>
</dbReference>
<dbReference type="Pfam" id="PF09141">
    <property type="entry name" value="Talin_middle"/>
    <property type="match status" value="1"/>
</dbReference>
<dbReference type="SMART" id="SM00295">
    <property type="entry name" value="B41"/>
    <property type="match status" value="1"/>
</dbReference>
<dbReference type="InterPro" id="IPR037438">
    <property type="entry name" value="Talin1/2-RS"/>
</dbReference>
<dbReference type="GO" id="GO:0009887">
    <property type="term" value="P:animal organ morphogenesis"/>
    <property type="evidence" value="ECO:0007669"/>
    <property type="project" value="UniProtKB-ARBA"/>
</dbReference>
<dbReference type="PANTHER" id="PTHR19981">
    <property type="entry name" value="TALIN"/>
    <property type="match status" value="1"/>
</dbReference>
<dbReference type="CDD" id="cd14473">
    <property type="entry name" value="FERM_B-lobe"/>
    <property type="match status" value="1"/>
</dbReference>
<dbReference type="SUPFAM" id="SSF109880">
    <property type="entry name" value="A middle domain of Talin 1"/>
    <property type="match status" value="1"/>
</dbReference>
<dbReference type="FunFam" id="1.20.80.10:FF:000007">
    <property type="entry name" value="Talin 2"/>
    <property type="match status" value="1"/>
</dbReference>
<dbReference type="VEuPathDB" id="VectorBase:MDOMA2_020728"/>
<dbReference type="GO" id="GO:0098609">
    <property type="term" value="P:cell-cell adhesion"/>
    <property type="evidence" value="ECO:0007669"/>
    <property type="project" value="TreeGrafter"/>
</dbReference>
<dbReference type="SUPFAM" id="SSF50729">
    <property type="entry name" value="PH domain-like"/>
    <property type="match status" value="1"/>
</dbReference>
<dbReference type="SMART" id="SM00307">
    <property type="entry name" value="ILWEQ"/>
    <property type="match status" value="1"/>
</dbReference>
<dbReference type="FunFam" id="2.30.29.30:FF:000028">
    <property type="entry name" value="Talin 2"/>
    <property type="match status" value="1"/>
</dbReference>
<dbReference type="Pfam" id="PF21865">
    <property type="entry name" value="TLN1-like_RS"/>
    <property type="match status" value="2"/>
</dbReference>
<evidence type="ECO:0000256" key="4">
    <source>
        <dbReference type="SAM" id="Coils"/>
    </source>
</evidence>
<dbReference type="FunFam" id="1.20.120.230:FF:000005">
    <property type="entry name" value="Talin 1"/>
    <property type="match status" value="1"/>
</dbReference>
<dbReference type="InterPro" id="IPR011993">
    <property type="entry name" value="PH-like_dom_sf"/>
</dbReference>
<dbReference type="FunFam" id="1.20.1420.10:FF:000002">
    <property type="entry name" value="Talin 2"/>
    <property type="match status" value="1"/>
</dbReference>
<dbReference type="CDD" id="cd17090">
    <property type="entry name" value="FERM_F1_TLN"/>
    <property type="match status" value="1"/>
</dbReference>
<protein>
    <submittedName>
        <fullName evidence="8">I/LWEQ domain protein</fullName>
    </submittedName>
</protein>
<dbReference type="VEuPathDB" id="VectorBase:MDOA001957"/>
<dbReference type="InterPro" id="IPR032425">
    <property type="entry name" value="FERM_f0"/>
</dbReference>
<dbReference type="InterPro" id="IPR019748">
    <property type="entry name" value="FERM_central"/>
</dbReference>
<organism evidence="8">
    <name type="scientific">Musca domestica</name>
    <name type="common">House fly</name>
    <dbReference type="NCBI Taxonomy" id="7370"/>
    <lineage>
        <taxon>Eukaryota</taxon>
        <taxon>Metazoa</taxon>
        <taxon>Ecdysozoa</taxon>
        <taxon>Arthropoda</taxon>
        <taxon>Hexapoda</taxon>
        <taxon>Insecta</taxon>
        <taxon>Pterygota</taxon>
        <taxon>Neoptera</taxon>
        <taxon>Endopterygota</taxon>
        <taxon>Diptera</taxon>
        <taxon>Brachycera</taxon>
        <taxon>Muscomorpha</taxon>
        <taxon>Muscoidea</taxon>
        <taxon>Muscidae</taxon>
        <taxon>Musca</taxon>
    </lineage>
</organism>
<dbReference type="InterPro" id="IPR015009">
    <property type="entry name" value="Vinculin-bd_dom"/>
</dbReference>
<dbReference type="Pfam" id="PF01608">
    <property type="entry name" value="I_LWEQ"/>
    <property type="match status" value="1"/>
</dbReference>
<dbReference type="SUPFAM" id="SSF47031">
    <property type="entry name" value="Second domain of FERM"/>
    <property type="match status" value="1"/>
</dbReference>
<keyword evidence="2" id="KW-0963">Cytoplasm</keyword>
<dbReference type="GO" id="GO:0030182">
    <property type="term" value="P:neuron differentiation"/>
    <property type="evidence" value="ECO:0007669"/>
    <property type="project" value="UniProtKB-ARBA"/>
</dbReference>
<dbReference type="GO" id="GO:0005925">
    <property type="term" value="C:focal adhesion"/>
    <property type="evidence" value="ECO:0007669"/>
    <property type="project" value="InterPro"/>
</dbReference>
<evidence type="ECO:0000259" key="7">
    <source>
        <dbReference type="PROSITE" id="PS50945"/>
    </source>
</evidence>
<dbReference type="GO" id="GO:0005200">
    <property type="term" value="F:structural constituent of cytoskeleton"/>
    <property type="evidence" value="ECO:0007669"/>
    <property type="project" value="InterPro"/>
</dbReference>
<dbReference type="Gene3D" id="1.20.120.230">
    <property type="entry name" value="Alpha-catenin/vinculin-like"/>
    <property type="match status" value="5"/>
</dbReference>
<feature type="region of interest" description="Disordered" evidence="5">
    <location>
        <begin position="2807"/>
        <end position="2904"/>
    </location>
</feature>
<dbReference type="GO" id="GO:0030036">
    <property type="term" value="P:actin cytoskeleton organization"/>
    <property type="evidence" value="ECO:0007669"/>
    <property type="project" value="TreeGrafter"/>
</dbReference>
<dbReference type="CDD" id="cd10569">
    <property type="entry name" value="FERM_C_Talin"/>
    <property type="match status" value="1"/>
</dbReference>
<dbReference type="FunFam" id="1.20.120.230:FF:000003">
    <property type="entry name" value="Talin 2"/>
    <property type="match status" value="1"/>
</dbReference>
<feature type="coiled-coil region" evidence="4">
    <location>
        <begin position="1769"/>
        <end position="1854"/>
    </location>
</feature>
<dbReference type="Gene3D" id="2.30.29.30">
    <property type="entry name" value="Pleckstrin-homology domain (PH domain)/Phosphotyrosine-binding domain (PTB)"/>
    <property type="match status" value="1"/>
</dbReference>
<keyword evidence="4" id="KW-0175">Coiled coil</keyword>
<dbReference type="InterPro" id="IPR036723">
    <property type="entry name" value="Alpha-catenin/vinculin-like_sf"/>
</dbReference>
<feature type="compositionally biased region" description="Polar residues" evidence="5">
    <location>
        <begin position="2541"/>
        <end position="2570"/>
    </location>
</feature>
<dbReference type="InterPro" id="IPR019749">
    <property type="entry name" value="Band_41_domain"/>
</dbReference>
<accession>T1PEW1</accession>
<dbReference type="Pfam" id="PF21896">
    <property type="entry name" value="Talin_IBS2B"/>
    <property type="match status" value="4"/>
</dbReference>
<reference evidence="8" key="1">
    <citation type="submission" date="2012-08" db="EMBL/GenBank/DDBJ databases">
        <title>Transcriptome of adult Musca domestica launches a platform for comparative house fly gene expression and characterization of differential gene expression among resistant and susceptible house flies.</title>
        <authorList>
            <person name="Liu N."/>
            <person name="Zhang L."/>
            <person name="Li M."/>
            <person name="Reid W."/>
        </authorList>
    </citation>
    <scope>NUCLEOTIDE SEQUENCE</scope>
    <source>
        <strain evidence="8">ALHF</strain>
        <tissue evidence="8">Whole body</tissue>
    </source>
</reference>
<dbReference type="Pfam" id="PF21692">
    <property type="entry name" value="Talin_R4"/>
    <property type="match status" value="1"/>
</dbReference>
<dbReference type="Pfam" id="PF02174">
    <property type="entry name" value="IRS"/>
    <property type="match status" value="1"/>
</dbReference>
<feature type="region of interest" description="Disordered" evidence="5">
    <location>
        <begin position="2540"/>
        <end position="2704"/>
    </location>
</feature>
<feature type="compositionally biased region" description="Low complexity" evidence="5">
    <location>
        <begin position="2663"/>
        <end position="2688"/>
    </location>
</feature>
<dbReference type="InterPro" id="IPR057346">
    <property type="entry name" value="Talin1/2_VBS2"/>
</dbReference>
<evidence type="ECO:0000256" key="3">
    <source>
        <dbReference type="ARBA" id="ARBA00023212"/>
    </source>
</evidence>
<feature type="compositionally biased region" description="Basic and acidic residues" evidence="5">
    <location>
        <begin position="2889"/>
        <end position="2903"/>
    </location>
</feature>
<dbReference type="PROSITE" id="PS00660">
    <property type="entry name" value="FERM_1"/>
    <property type="match status" value="1"/>
</dbReference>
<dbReference type="SUPFAM" id="SSF47220">
    <property type="entry name" value="alpha-catenin/vinculin-like"/>
    <property type="match status" value="5"/>
</dbReference>
<dbReference type="GO" id="GO:0005737">
    <property type="term" value="C:cytoplasm"/>
    <property type="evidence" value="ECO:0007669"/>
    <property type="project" value="TreeGrafter"/>
</dbReference>
<evidence type="ECO:0000256" key="1">
    <source>
        <dbReference type="ARBA" id="ARBA00004245"/>
    </source>
</evidence>
<proteinExistence type="evidence at transcript level"/>
<feature type="compositionally biased region" description="Acidic residues" evidence="5">
    <location>
        <begin position="2633"/>
        <end position="2648"/>
    </location>
</feature>
<dbReference type="Pfam" id="PF08913">
    <property type="entry name" value="VBS"/>
    <property type="match status" value="1"/>
</dbReference>
<feature type="compositionally biased region" description="Low complexity" evidence="5">
    <location>
        <begin position="2598"/>
        <end position="2623"/>
    </location>
</feature>
<dbReference type="GO" id="GO:0005178">
    <property type="term" value="F:integrin binding"/>
    <property type="evidence" value="ECO:0007669"/>
    <property type="project" value="TreeGrafter"/>
</dbReference>
<dbReference type="GO" id="GO:0005856">
    <property type="term" value="C:cytoskeleton"/>
    <property type="evidence" value="ECO:0007669"/>
    <property type="project" value="UniProtKB-SubCell"/>
</dbReference>
<dbReference type="PANTHER" id="PTHR19981:SF1">
    <property type="entry name" value="RHEA, ISOFORM B"/>
    <property type="match status" value="1"/>
</dbReference>
<dbReference type="GO" id="GO:0001726">
    <property type="term" value="C:ruffle"/>
    <property type="evidence" value="ECO:0007669"/>
    <property type="project" value="InterPro"/>
</dbReference>
<evidence type="ECO:0000313" key="8">
    <source>
        <dbReference type="EMBL" id="AFP61077.1"/>
    </source>
</evidence>
<dbReference type="VEuPathDB" id="VectorBase:MDOA010906"/>
<dbReference type="Gene3D" id="1.20.80.10">
    <property type="match status" value="1"/>
</dbReference>
<feature type="compositionally biased region" description="Polar residues" evidence="5">
    <location>
        <begin position="2689"/>
        <end position="2698"/>
    </location>
</feature>
<dbReference type="InterPro" id="IPR049108">
    <property type="entry name" value="Talin_R4"/>
</dbReference>
<dbReference type="VEuPathDB" id="VectorBase:MDOMA2_016345"/>
<name>T1PEW1_MUSDO</name>
<dbReference type="InterPro" id="IPR035964">
    <property type="entry name" value="I/LWEQ_dom_sf"/>
</dbReference>
<dbReference type="InterPro" id="IPR054060">
    <property type="entry name" value="TLN1-like_RS"/>
</dbReference>
<keyword evidence="3" id="KW-0206">Cytoskeleton</keyword>
<evidence type="ECO:0000256" key="5">
    <source>
        <dbReference type="SAM" id="MobiDB-lite"/>
    </source>
</evidence>
<dbReference type="FunFam" id="1.20.120.230:FF:000004">
    <property type="entry name" value="Talin 2"/>
    <property type="match status" value="1"/>
</dbReference>
<feature type="compositionally biased region" description="Basic residues" evidence="5">
    <location>
        <begin position="2807"/>
        <end position="2823"/>
    </location>
</feature>
<dbReference type="GO" id="GO:0051015">
    <property type="term" value="F:actin filament binding"/>
    <property type="evidence" value="ECO:0007669"/>
    <property type="project" value="InterPro"/>
</dbReference>
<dbReference type="Gene3D" id="1.20.1410.10">
    <property type="entry name" value="I/LWEQ domain"/>
    <property type="match status" value="1"/>
</dbReference>
<dbReference type="Pfam" id="PF16511">
    <property type="entry name" value="FERM_f0"/>
    <property type="match status" value="1"/>
</dbReference>
<dbReference type="Gene3D" id="1.20.1420.10">
    <property type="entry name" value="Talin, central domain"/>
    <property type="match status" value="7"/>
</dbReference>
<dbReference type="InterPro" id="IPR054082">
    <property type="entry name" value="Talin_IBS2B"/>
</dbReference>
<dbReference type="InterPro" id="IPR002558">
    <property type="entry name" value="ILWEQ_dom"/>
</dbReference>
<dbReference type="PROSITE" id="PS50945">
    <property type="entry name" value="I_LWEQ"/>
    <property type="match status" value="1"/>
</dbReference>
<dbReference type="FunFam" id="1.20.1420.10:FF:000012">
    <property type="entry name" value="Rhea, isoform B"/>
    <property type="match status" value="1"/>
</dbReference>
<dbReference type="Pfam" id="PF25177">
    <property type="entry name" value="Talin_VBS2"/>
    <property type="match status" value="1"/>
</dbReference>
<dbReference type="CDD" id="cd12150">
    <property type="entry name" value="talin-RS"/>
    <property type="match status" value="1"/>
</dbReference>
<dbReference type="GO" id="GO:0005886">
    <property type="term" value="C:plasma membrane"/>
    <property type="evidence" value="ECO:0007669"/>
    <property type="project" value="TreeGrafter"/>
</dbReference>
<dbReference type="InterPro" id="IPR015224">
    <property type="entry name" value="Talin_cent"/>
</dbReference>
<feature type="coiled-coil region" evidence="4">
    <location>
        <begin position="2471"/>
        <end position="2540"/>
    </location>
</feature>
<dbReference type="Gene3D" id="3.10.20.90">
    <property type="entry name" value="Phosphatidylinositol 3-kinase Catalytic Subunit, Chain A, domain 1"/>
    <property type="match status" value="2"/>
</dbReference>
<dbReference type="InterPro" id="IPR002404">
    <property type="entry name" value="IRS_PTB"/>
</dbReference>
<dbReference type="SMART" id="SM01244">
    <property type="entry name" value="IRS"/>
    <property type="match status" value="1"/>
</dbReference>
<feature type="domain" description="I/LWEQ" evidence="7">
    <location>
        <begin position="2297"/>
        <end position="2538"/>
    </location>
</feature>
<dbReference type="FunFam" id="3.10.20.90:FF:000207">
    <property type="entry name" value="Rhea, isoform B"/>
    <property type="match status" value="1"/>
</dbReference>
<comment type="subcellular location">
    <subcellularLocation>
        <location evidence="1">Cytoplasm</location>
        <location evidence="1">Cytoskeleton</location>
    </subcellularLocation>
</comment>
<dbReference type="InterPro" id="IPR035963">
    <property type="entry name" value="FERM_2"/>
</dbReference>
<dbReference type="InterPro" id="IPR036476">
    <property type="entry name" value="Talin_cent_sf"/>
</dbReference>